<evidence type="ECO:0000313" key="2">
    <source>
        <dbReference type="Proteomes" id="UP001058458"/>
    </source>
</evidence>
<proteinExistence type="predicted"/>
<accession>A0AB38R1U9</accession>
<organism evidence="1 2">
    <name type="scientific">Parageobacillus thermoglucosidasius</name>
    <name type="common">Geobacillus thermoglucosidasius</name>
    <dbReference type="NCBI Taxonomy" id="1426"/>
    <lineage>
        <taxon>Bacteria</taxon>
        <taxon>Bacillati</taxon>
        <taxon>Bacillota</taxon>
        <taxon>Bacilli</taxon>
        <taxon>Bacillales</taxon>
        <taxon>Anoxybacillaceae</taxon>
        <taxon>Parageobacillus</taxon>
    </lineage>
</organism>
<dbReference type="RefSeq" id="WP_256834750.1">
    <property type="nucleotide sequence ID" value="NZ_CP063414.1"/>
</dbReference>
<name>A0AB38R1U9_PARTM</name>
<gene>
    <name evidence="1" type="ORF">IMI45_06965</name>
</gene>
<dbReference type="Proteomes" id="UP001058458">
    <property type="component" value="Chromosome"/>
</dbReference>
<dbReference type="AlphaFoldDB" id="A0AB38R1U9"/>
<dbReference type="EMBL" id="CP063414">
    <property type="protein sequence ID" value="UOE77553.1"/>
    <property type="molecule type" value="Genomic_DNA"/>
</dbReference>
<evidence type="ECO:0000313" key="1">
    <source>
        <dbReference type="EMBL" id="UOE77553.1"/>
    </source>
</evidence>
<sequence length="223" mass="26281">MLKDQNINNGTMLFSDSIIELVINDKVTDAYSSILNKYLDYNFIYTAKCLVVAWKDREINKPEFTYKINTTIEKIGFKLMVNSNFNKTVFQDKFFKSPSSKVIEFLKDITLLRIAILLWVIKKSDKFLKNRLYMDQKIINNPMIQGTIANNLALIKEVYEYLNQANKIYTLKELNFINERINHHDFELSPLMGGHGYINGNIHYFLYLSRFLHNIYFQGDNDD</sequence>
<protein>
    <submittedName>
        <fullName evidence="1">Uncharacterized protein</fullName>
    </submittedName>
</protein>
<reference evidence="1" key="1">
    <citation type="submission" date="2020-10" db="EMBL/GenBank/DDBJ databases">
        <authorList>
            <person name="Delgado J.A."/>
            <person name="Gonzalez J.M."/>
        </authorList>
    </citation>
    <scope>NUCLEOTIDE SEQUENCE</scope>
    <source>
        <strain evidence="1">23.6</strain>
    </source>
</reference>